<comment type="caution">
    <text evidence="2">The sequence shown here is derived from an EMBL/GenBank/DDBJ whole genome shotgun (WGS) entry which is preliminary data.</text>
</comment>
<dbReference type="GO" id="GO:0004342">
    <property type="term" value="F:glucosamine-6-phosphate deaminase activity"/>
    <property type="evidence" value="ECO:0007669"/>
    <property type="project" value="InterPro"/>
</dbReference>
<feature type="domain" description="Glucosamine/galactosamine-6-phosphate isomerase" evidence="1">
    <location>
        <begin position="15"/>
        <end position="228"/>
    </location>
</feature>
<dbReference type="PANTHER" id="PTHR11280:SF6">
    <property type="entry name" value="GLUCOSAMINE-6-PHOSPHATE ISOMERASE NAGB"/>
    <property type="match status" value="1"/>
</dbReference>
<dbReference type="Pfam" id="PF01182">
    <property type="entry name" value="Glucosamine_iso"/>
    <property type="match status" value="1"/>
</dbReference>
<gene>
    <name evidence="2" type="ORF">JJJ17_16600</name>
</gene>
<reference evidence="2" key="1">
    <citation type="submission" date="2021-01" db="EMBL/GenBank/DDBJ databases">
        <title>Paracoccus amoyensis sp. nov., isolated from the surface seawater along the coast of Xiamen Island, China.</title>
        <authorList>
            <person name="Lyu L."/>
        </authorList>
    </citation>
    <scope>NUCLEOTIDE SEQUENCE</scope>
    <source>
        <strain evidence="2">MJ17</strain>
    </source>
</reference>
<dbReference type="GO" id="GO:0005737">
    <property type="term" value="C:cytoplasm"/>
    <property type="evidence" value="ECO:0007669"/>
    <property type="project" value="TreeGrafter"/>
</dbReference>
<evidence type="ECO:0000313" key="2">
    <source>
        <dbReference type="EMBL" id="MBK4217552.1"/>
    </source>
</evidence>
<keyword evidence="3" id="KW-1185">Reference proteome</keyword>
<dbReference type="AlphaFoldDB" id="A0A934SLS2"/>
<dbReference type="InterPro" id="IPR006148">
    <property type="entry name" value="Glc/Gal-6P_isomerase"/>
</dbReference>
<sequence length="248" mass="26525">MRITISATCEESGLRAAHEGAKAILAALAQGRDARIILATGASQFAMLTELVRHGGIDWSRCEVFHLDEYLGMASDHPASFVGYLRSRFVEQVPGLKRFEAIDGIAADPVAELARLSAAVQEAPIDVAFIGIGENGHLAFNDPPALFDATDPYLIVNLDPACRSQQVSEGWFATLDDVPEQAITMSIPQILSARKIICTVPDHRKAEAVRNAVQGPLNPDCPASALQNHPDAALHLDDAAASLLERAA</sequence>
<dbReference type="GO" id="GO:0006046">
    <property type="term" value="P:N-acetylglucosamine catabolic process"/>
    <property type="evidence" value="ECO:0007669"/>
    <property type="project" value="TreeGrafter"/>
</dbReference>
<proteinExistence type="predicted"/>
<dbReference type="Gene3D" id="3.40.50.1360">
    <property type="match status" value="1"/>
</dbReference>
<evidence type="ECO:0000259" key="1">
    <source>
        <dbReference type="Pfam" id="PF01182"/>
    </source>
</evidence>
<dbReference type="InterPro" id="IPR037171">
    <property type="entry name" value="NagB/RpiA_transferase-like"/>
</dbReference>
<organism evidence="2 3">
    <name type="scientific">Paracoccus caeni</name>
    <dbReference type="NCBI Taxonomy" id="657651"/>
    <lineage>
        <taxon>Bacteria</taxon>
        <taxon>Pseudomonadati</taxon>
        <taxon>Pseudomonadota</taxon>
        <taxon>Alphaproteobacteria</taxon>
        <taxon>Rhodobacterales</taxon>
        <taxon>Paracoccaceae</taxon>
        <taxon>Paracoccus</taxon>
    </lineage>
</organism>
<dbReference type="GO" id="GO:0006043">
    <property type="term" value="P:glucosamine catabolic process"/>
    <property type="evidence" value="ECO:0007669"/>
    <property type="project" value="TreeGrafter"/>
</dbReference>
<name>A0A934SLS2_9RHOB</name>
<dbReference type="CDD" id="cd01399">
    <property type="entry name" value="GlcN6P_deaminase"/>
    <property type="match status" value="1"/>
</dbReference>
<dbReference type="InterPro" id="IPR004547">
    <property type="entry name" value="Glucosamine6P_isomerase"/>
</dbReference>
<dbReference type="GO" id="GO:0042802">
    <property type="term" value="F:identical protein binding"/>
    <property type="evidence" value="ECO:0007669"/>
    <property type="project" value="TreeGrafter"/>
</dbReference>
<dbReference type="PANTHER" id="PTHR11280">
    <property type="entry name" value="GLUCOSAMINE-6-PHOSPHATE ISOMERASE"/>
    <property type="match status" value="1"/>
</dbReference>
<dbReference type="Proteomes" id="UP000640485">
    <property type="component" value="Unassembled WGS sequence"/>
</dbReference>
<protein>
    <submittedName>
        <fullName evidence="2">Glucosamine-6-phosphate deaminase</fullName>
    </submittedName>
</protein>
<dbReference type="GO" id="GO:0005975">
    <property type="term" value="P:carbohydrate metabolic process"/>
    <property type="evidence" value="ECO:0007669"/>
    <property type="project" value="InterPro"/>
</dbReference>
<evidence type="ECO:0000313" key="3">
    <source>
        <dbReference type="Proteomes" id="UP000640485"/>
    </source>
</evidence>
<dbReference type="SUPFAM" id="SSF100950">
    <property type="entry name" value="NagB/RpiA/CoA transferase-like"/>
    <property type="match status" value="1"/>
</dbReference>
<accession>A0A934SLS2</accession>
<dbReference type="RefSeq" id="WP_200688383.1">
    <property type="nucleotide sequence ID" value="NZ_JAEPRQ010000007.1"/>
</dbReference>
<dbReference type="GO" id="GO:0019262">
    <property type="term" value="P:N-acetylneuraminate catabolic process"/>
    <property type="evidence" value="ECO:0007669"/>
    <property type="project" value="TreeGrafter"/>
</dbReference>
<dbReference type="EMBL" id="JAEPRQ010000007">
    <property type="protein sequence ID" value="MBK4217552.1"/>
    <property type="molecule type" value="Genomic_DNA"/>
</dbReference>